<keyword evidence="4 7" id="KW-1133">Transmembrane helix</keyword>
<evidence type="ECO:0000313" key="10">
    <source>
        <dbReference type="Proteomes" id="UP000231742"/>
    </source>
</evidence>
<proteinExistence type="predicted"/>
<gene>
    <name evidence="9" type="ORF">CLV85_1107</name>
</gene>
<organism evidence="9 10">
    <name type="scientific">Salinibacterium amurskyense</name>
    <dbReference type="NCBI Taxonomy" id="205941"/>
    <lineage>
        <taxon>Bacteria</taxon>
        <taxon>Bacillati</taxon>
        <taxon>Actinomycetota</taxon>
        <taxon>Actinomycetes</taxon>
        <taxon>Micrococcales</taxon>
        <taxon>Microbacteriaceae</taxon>
        <taxon>Salinibacterium</taxon>
    </lineage>
</organism>
<dbReference type="Proteomes" id="UP000231742">
    <property type="component" value="Unassembled WGS sequence"/>
</dbReference>
<name>A0A2M9D8E2_9MICO</name>
<evidence type="ECO:0000256" key="7">
    <source>
        <dbReference type="SAM" id="Phobius"/>
    </source>
</evidence>
<evidence type="ECO:0000256" key="5">
    <source>
        <dbReference type="ARBA" id="ARBA00023136"/>
    </source>
</evidence>
<dbReference type="AlphaFoldDB" id="A0A2M9D8E2"/>
<keyword evidence="6" id="KW-0175">Coiled coil</keyword>
<comment type="subcellular location">
    <subcellularLocation>
        <location evidence="1">Cell membrane</location>
        <topology evidence="1">Multi-pass membrane protein</topology>
    </subcellularLocation>
</comment>
<feature type="coiled-coil region" evidence="6">
    <location>
        <begin position="75"/>
        <end position="102"/>
    </location>
</feature>
<evidence type="ECO:0000259" key="8">
    <source>
        <dbReference type="Pfam" id="PF13396"/>
    </source>
</evidence>
<dbReference type="GO" id="GO:0005886">
    <property type="term" value="C:plasma membrane"/>
    <property type="evidence" value="ECO:0007669"/>
    <property type="project" value="UniProtKB-SubCell"/>
</dbReference>
<protein>
    <submittedName>
        <fullName evidence="9">Phospholipase D-like protein</fullName>
    </submittedName>
</protein>
<evidence type="ECO:0000313" key="9">
    <source>
        <dbReference type="EMBL" id="PJJ81922.1"/>
    </source>
</evidence>
<comment type="caution">
    <text evidence="9">The sequence shown here is derived from an EMBL/GenBank/DDBJ whole genome shotgun (WGS) entry which is preliminary data.</text>
</comment>
<keyword evidence="3 7" id="KW-0812">Transmembrane</keyword>
<evidence type="ECO:0000256" key="4">
    <source>
        <dbReference type="ARBA" id="ARBA00022989"/>
    </source>
</evidence>
<feature type="domain" description="Cardiolipin synthase N-terminal" evidence="8">
    <location>
        <begin position="11"/>
        <end position="56"/>
    </location>
</feature>
<keyword evidence="5 7" id="KW-0472">Membrane</keyword>
<dbReference type="EMBL" id="PGFH01000001">
    <property type="protein sequence ID" value="PJJ81922.1"/>
    <property type="molecule type" value="Genomic_DNA"/>
</dbReference>
<dbReference type="OrthoDB" id="3298527at2"/>
<keyword evidence="2" id="KW-1003">Cell membrane</keyword>
<feature type="transmembrane region" description="Helical" evidence="7">
    <location>
        <begin position="35"/>
        <end position="54"/>
    </location>
</feature>
<evidence type="ECO:0000256" key="6">
    <source>
        <dbReference type="SAM" id="Coils"/>
    </source>
</evidence>
<dbReference type="Pfam" id="PF13396">
    <property type="entry name" value="PLDc_N"/>
    <property type="match status" value="1"/>
</dbReference>
<dbReference type="RefSeq" id="WP_100388567.1">
    <property type="nucleotide sequence ID" value="NZ_BMZU01000001.1"/>
</dbReference>
<dbReference type="InterPro" id="IPR027379">
    <property type="entry name" value="CLS_N"/>
</dbReference>
<sequence>MGLLVSFAYFALLISVLIDVILIDESRIKNLGKITWLFIVIIMPFIGSILWFAVGREYNSAAPTFSSFGAPERRADLATNNISSTEAEIAKLDAEIEYFERQQKIRALEERLRDRKQLP</sequence>
<keyword evidence="10" id="KW-1185">Reference proteome</keyword>
<evidence type="ECO:0000256" key="1">
    <source>
        <dbReference type="ARBA" id="ARBA00004651"/>
    </source>
</evidence>
<reference evidence="9 10" key="1">
    <citation type="submission" date="2017-11" db="EMBL/GenBank/DDBJ databases">
        <title>Genomic Encyclopedia of Archaeal and Bacterial Type Strains, Phase II (KMG-II): From Individual Species to Whole Genera.</title>
        <authorList>
            <person name="Goeker M."/>
        </authorList>
    </citation>
    <scope>NUCLEOTIDE SEQUENCE [LARGE SCALE GENOMIC DNA]</scope>
    <source>
        <strain evidence="9 10">DSM 16400</strain>
    </source>
</reference>
<evidence type="ECO:0000256" key="3">
    <source>
        <dbReference type="ARBA" id="ARBA00022692"/>
    </source>
</evidence>
<accession>A0A2M9D8E2</accession>
<evidence type="ECO:0000256" key="2">
    <source>
        <dbReference type="ARBA" id="ARBA00022475"/>
    </source>
</evidence>
<feature type="transmembrane region" description="Helical" evidence="7">
    <location>
        <begin position="6"/>
        <end position="23"/>
    </location>
</feature>